<dbReference type="PANTHER" id="PTHR46211:SF14">
    <property type="entry name" value="GLYCEROPHOSPHODIESTER PHOSPHODIESTERASE"/>
    <property type="match status" value="1"/>
</dbReference>
<dbReference type="Proteomes" id="UP001356704">
    <property type="component" value="Unassembled WGS sequence"/>
</dbReference>
<dbReference type="InterPro" id="IPR030395">
    <property type="entry name" value="GP_PDE_dom"/>
</dbReference>
<evidence type="ECO:0000259" key="1">
    <source>
        <dbReference type="PROSITE" id="PS51704"/>
    </source>
</evidence>
<gene>
    <name evidence="2" type="ORF">V1468_13230</name>
</gene>
<name>A0ABU7W9X3_9FLAO</name>
<feature type="domain" description="GP-PDE" evidence="1">
    <location>
        <begin position="34"/>
        <end position="298"/>
    </location>
</feature>
<evidence type="ECO:0000313" key="2">
    <source>
        <dbReference type="EMBL" id="MEF3079971.1"/>
    </source>
</evidence>
<dbReference type="Pfam" id="PF03009">
    <property type="entry name" value="GDPD"/>
    <property type="match status" value="1"/>
</dbReference>
<sequence length="303" mass="35438">MRNLKHPQQVHTDSKYLFVILLIFLMSCNSEKQLDIQGHRGCRGLYPENSLPAFNKAIELGVTTLELDIAITKDKEVIVSHEPFMSRTICFNPEGGKIPEEMDMKHNLYEMTHSEIKQFDCGTKLHPKYPDQKKLKTYKPLLSEVFKLAKTKNPDVKFNIEIKSKPEYYGIYTPQPDKYVKIVLDEIEESGLFSNVNLQSFDLVILEEIKKQSPNMPVALLIDEDETIATKLKKLCYKPEIISPYFRLLTSEIINEYHAQNYLIIPWTVNEEQDLFKMLRWNVDGIITDYPDRLLEIRSNERY</sequence>
<dbReference type="RefSeq" id="WP_331810699.1">
    <property type="nucleotide sequence ID" value="NZ_JAZHOU010000005.1"/>
</dbReference>
<dbReference type="EMBL" id="JAZHOU010000005">
    <property type="protein sequence ID" value="MEF3079971.1"/>
    <property type="molecule type" value="Genomic_DNA"/>
</dbReference>
<dbReference type="PROSITE" id="PS51257">
    <property type="entry name" value="PROKAR_LIPOPROTEIN"/>
    <property type="match status" value="1"/>
</dbReference>
<dbReference type="SUPFAM" id="SSF51695">
    <property type="entry name" value="PLC-like phosphodiesterases"/>
    <property type="match status" value="1"/>
</dbReference>
<comment type="caution">
    <text evidence="2">The sequence shown here is derived from an EMBL/GenBank/DDBJ whole genome shotgun (WGS) entry which is preliminary data.</text>
</comment>
<organism evidence="2 3">
    <name type="scientific">Winogradskyella poriferorum</name>
    <dbReference type="NCBI Taxonomy" id="307627"/>
    <lineage>
        <taxon>Bacteria</taxon>
        <taxon>Pseudomonadati</taxon>
        <taxon>Bacteroidota</taxon>
        <taxon>Flavobacteriia</taxon>
        <taxon>Flavobacteriales</taxon>
        <taxon>Flavobacteriaceae</taxon>
        <taxon>Winogradskyella</taxon>
    </lineage>
</organism>
<keyword evidence="3" id="KW-1185">Reference proteome</keyword>
<dbReference type="Gene3D" id="3.20.20.190">
    <property type="entry name" value="Phosphatidylinositol (PI) phosphodiesterase"/>
    <property type="match status" value="1"/>
</dbReference>
<protein>
    <submittedName>
        <fullName evidence="2">Glycerophosphodiester phosphodiesterase family protein</fullName>
    </submittedName>
</protein>
<dbReference type="PROSITE" id="PS51704">
    <property type="entry name" value="GP_PDE"/>
    <property type="match status" value="1"/>
</dbReference>
<proteinExistence type="predicted"/>
<dbReference type="InterPro" id="IPR017946">
    <property type="entry name" value="PLC-like_Pdiesterase_TIM-brl"/>
</dbReference>
<reference evidence="2 3" key="1">
    <citation type="submission" date="2024-02" db="EMBL/GenBank/DDBJ databases">
        <title>Winogradskyella poriferorum JCM 12885.</title>
        <authorList>
            <person name="Zhang D.-F."/>
            <person name="Fu Z.-Y."/>
        </authorList>
    </citation>
    <scope>NUCLEOTIDE SEQUENCE [LARGE SCALE GENOMIC DNA]</scope>
    <source>
        <strain evidence="2 3">JCM 12885</strain>
    </source>
</reference>
<evidence type="ECO:0000313" key="3">
    <source>
        <dbReference type="Proteomes" id="UP001356704"/>
    </source>
</evidence>
<dbReference type="PANTHER" id="PTHR46211">
    <property type="entry name" value="GLYCEROPHOSPHORYL DIESTER PHOSPHODIESTERASE"/>
    <property type="match status" value="1"/>
</dbReference>
<accession>A0ABU7W9X3</accession>